<protein>
    <submittedName>
        <fullName evidence="2">Retrotrans gag domain-containing protein</fullName>
    </submittedName>
</protein>
<keyword evidence="3" id="KW-1185">Reference proteome</keyword>
<organism evidence="2 3">
    <name type="scientific">Abeliophyllum distichum</name>
    <dbReference type="NCBI Taxonomy" id="126358"/>
    <lineage>
        <taxon>Eukaryota</taxon>
        <taxon>Viridiplantae</taxon>
        <taxon>Streptophyta</taxon>
        <taxon>Embryophyta</taxon>
        <taxon>Tracheophyta</taxon>
        <taxon>Spermatophyta</taxon>
        <taxon>Magnoliopsida</taxon>
        <taxon>eudicotyledons</taxon>
        <taxon>Gunneridae</taxon>
        <taxon>Pentapetalae</taxon>
        <taxon>asterids</taxon>
        <taxon>lamiids</taxon>
        <taxon>Lamiales</taxon>
        <taxon>Oleaceae</taxon>
        <taxon>Forsythieae</taxon>
        <taxon>Abeliophyllum</taxon>
    </lineage>
</organism>
<evidence type="ECO:0000256" key="1">
    <source>
        <dbReference type="SAM" id="SignalP"/>
    </source>
</evidence>
<dbReference type="AlphaFoldDB" id="A0ABD1SCG1"/>
<keyword evidence="1" id="KW-0732">Signal</keyword>
<feature type="signal peptide" evidence="1">
    <location>
        <begin position="1"/>
        <end position="24"/>
    </location>
</feature>
<comment type="caution">
    <text evidence="2">The sequence shown here is derived from an EMBL/GenBank/DDBJ whole genome shotgun (WGS) entry which is preliminary data.</text>
</comment>
<accession>A0ABD1SCG1</accession>
<name>A0ABD1SCG1_9LAMI</name>
<dbReference type="EMBL" id="JBFOLK010000007">
    <property type="protein sequence ID" value="KAL2498073.1"/>
    <property type="molecule type" value="Genomic_DNA"/>
</dbReference>
<dbReference type="Proteomes" id="UP001604336">
    <property type="component" value="Unassembled WGS sequence"/>
</dbReference>
<sequence>MKKLPTVAIFSLAQILWVDPLMLGETLLLGLEKWLEDMMGRKITKAMSKKNSKQQSMLLEEDLFFSISDGCSFDIRLRIPKMEKYDGSSNLVDHLRAFVDLMRLRVTPYAIMCRAFLPALRREARDWVATFHPKSIQMFDYFSKQIFAYFASSKRAKKIAIGLIQLT</sequence>
<evidence type="ECO:0000313" key="3">
    <source>
        <dbReference type="Proteomes" id="UP001604336"/>
    </source>
</evidence>
<gene>
    <name evidence="2" type="ORF">Adt_23623</name>
</gene>
<reference evidence="3" key="1">
    <citation type="submission" date="2024-07" db="EMBL/GenBank/DDBJ databases">
        <title>Two chromosome-level genome assemblies of Korean endemic species Abeliophyllum distichum and Forsythia ovata (Oleaceae).</title>
        <authorList>
            <person name="Jang H."/>
        </authorList>
    </citation>
    <scope>NUCLEOTIDE SEQUENCE [LARGE SCALE GENOMIC DNA]</scope>
</reference>
<feature type="chain" id="PRO_5044770694" evidence="1">
    <location>
        <begin position="25"/>
        <end position="167"/>
    </location>
</feature>
<evidence type="ECO:0000313" key="2">
    <source>
        <dbReference type="EMBL" id="KAL2498073.1"/>
    </source>
</evidence>
<proteinExistence type="predicted"/>